<protein>
    <submittedName>
        <fullName evidence="1">Uncharacterized protein</fullName>
    </submittedName>
</protein>
<dbReference type="Proteomes" id="UP001057427">
    <property type="component" value="Segment"/>
</dbReference>
<dbReference type="EMBL" id="ON529858">
    <property type="protein sequence ID" value="UTC29671.1"/>
    <property type="molecule type" value="Genomic_DNA"/>
</dbReference>
<accession>A0A9E7N7H5</accession>
<name>A0A9E7N7H5_9CAUD</name>
<evidence type="ECO:0000313" key="2">
    <source>
        <dbReference type="Proteomes" id="UP001057427"/>
    </source>
</evidence>
<evidence type="ECO:0000313" key="1">
    <source>
        <dbReference type="EMBL" id="UTC29671.1"/>
    </source>
</evidence>
<sequence length="445" mass="49455">MFDLDHRADEIADEAFEAAGADGHEVEPTRNYGRVSEVEDLDNGRQRFTLTCDDGKEVDVRKGVAKLSKRLKRWGGEVVIVSEERISKEHPFLRDRDGKLRIIFQTLVTIEAPAVAGTGAKLIGSFELAEDNTSVYRHALNGFTPEELEPFVHRWQDCDHCNLNRARRASFLCETAEGQRVVIGRQCSRDYLGLDSSEILARDAIRKLLSQGDDEEGFFSGGSPYIHVESLVKVAYIAAKRYGGYSRDIRGKIFDDIAALQGARDWDSKVCRKYEEARAWHAANPCEPIDLFALSDYVETATGDFGDNLRIALSCEYAKAKRTAIIVAGVGLYVGRALKRAEDAVVEAARPEPKCLEAAVGQRVDFVATVERTFATQSDFGTTLIITLRGDDGTRCVHFSTGAFKPVKDDRFLVRGTVKRHGANRRDGKPETVITRATYKPATLV</sequence>
<gene>
    <name evidence="1" type="ORF">BAJUN_00410</name>
</gene>
<proteinExistence type="predicted"/>
<reference evidence="1" key="1">
    <citation type="submission" date="2022-05" db="EMBL/GenBank/DDBJ databases">
        <authorList>
            <person name="Friedrich I."/>
            <person name="Poehlein A."/>
            <person name="Schneider D."/>
            <person name="Hertel R."/>
            <person name="Daniel R."/>
        </authorList>
    </citation>
    <scope>NUCLEOTIDE SEQUENCE</scope>
</reference>
<organism evidence="1 2">
    <name type="scientific">Brevundimonas phage vB_BgoS-Bajun</name>
    <dbReference type="NCBI Taxonomy" id="2948594"/>
    <lineage>
        <taxon>Viruses</taxon>
        <taxon>Duplodnaviria</taxon>
        <taxon>Heunggongvirae</taxon>
        <taxon>Uroviricota</taxon>
        <taxon>Caudoviricetes</taxon>
        <taxon>Dolichocephalovirinae</taxon>
    </lineage>
</organism>
<keyword evidence="2" id="KW-1185">Reference proteome</keyword>